<evidence type="ECO:0000313" key="10">
    <source>
        <dbReference type="Proteomes" id="UP000770015"/>
    </source>
</evidence>
<keyword evidence="10" id="KW-1185">Reference proteome</keyword>
<proteinExistence type="inferred from homology"/>
<dbReference type="AlphaFoldDB" id="A0A9P8V4L7"/>
<evidence type="ECO:0000256" key="7">
    <source>
        <dbReference type="ARBA" id="ARBA00035179"/>
    </source>
</evidence>
<dbReference type="EMBL" id="JAGSXJ010000026">
    <property type="protein sequence ID" value="KAH6674031.1"/>
    <property type="molecule type" value="Genomic_DNA"/>
</dbReference>
<name>A0A9P8V4L7_9PEZI</name>
<dbReference type="InterPro" id="IPR013870">
    <property type="entry name" value="Ribosomal_mL54"/>
</dbReference>
<feature type="region of interest" description="Disordered" evidence="8">
    <location>
        <begin position="52"/>
        <end position="82"/>
    </location>
</feature>
<evidence type="ECO:0000256" key="8">
    <source>
        <dbReference type="SAM" id="MobiDB-lite"/>
    </source>
</evidence>
<evidence type="ECO:0000256" key="3">
    <source>
        <dbReference type="ARBA" id="ARBA00022980"/>
    </source>
</evidence>
<evidence type="ECO:0000313" key="9">
    <source>
        <dbReference type="EMBL" id="KAH6674031.1"/>
    </source>
</evidence>
<evidence type="ECO:0000256" key="4">
    <source>
        <dbReference type="ARBA" id="ARBA00023128"/>
    </source>
</evidence>
<keyword evidence="4" id="KW-0496">Mitochondrion</keyword>
<dbReference type="Pfam" id="PF08561">
    <property type="entry name" value="Ribosomal_L37"/>
    <property type="match status" value="1"/>
</dbReference>
<evidence type="ECO:0000256" key="2">
    <source>
        <dbReference type="ARBA" id="ARBA00022946"/>
    </source>
</evidence>
<protein>
    <recommendedName>
        <fullName evidence="7">Large ribosomal subunit protein mL54</fullName>
    </recommendedName>
</protein>
<dbReference type="PANTHER" id="PTHR28595:SF1">
    <property type="entry name" value="LARGE RIBOSOMAL SUBUNIT PROTEIN ML54"/>
    <property type="match status" value="1"/>
</dbReference>
<keyword evidence="2" id="KW-0809">Transit peptide</keyword>
<comment type="caution">
    <text evidence="9">The sequence shown here is derived from an EMBL/GenBank/DDBJ whole genome shotgun (WGS) entry which is preliminary data.</text>
</comment>
<dbReference type="Proteomes" id="UP000770015">
    <property type="component" value="Unassembled WGS sequence"/>
</dbReference>
<evidence type="ECO:0000256" key="1">
    <source>
        <dbReference type="ARBA" id="ARBA00004173"/>
    </source>
</evidence>
<reference evidence="9" key="1">
    <citation type="journal article" date="2021" name="Nat. Commun.">
        <title>Genetic determinants of endophytism in the Arabidopsis root mycobiome.</title>
        <authorList>
            <person name="Mesny F."/>
            <person name="Miyauchi S."/>
            <person name="Thiergart T."/>
            <person name="Pickel B."/>
            <person name="Atanasova L."/>
            <person name="Karlsson M."/>
            <person name="Huettel B."/>
            <person name="Barry K.W."/>
            <person name="Haridas S."/>
            <person name="Chen C."/>
            <person name="Bauer D."/>
            <person name="Andreopoulos W."/>
            <person name="Pangilinan J."/>
            <person name="LaButti K."/>
            <person name="Riley R."/>
            <person name="Lipzen A."/>
            <person name="Clum A."/>
            <person name="Drula E."/>
            <person name="Henrissat B."/>
            <person name="Kohler A."/>
            <person name="Grigoriev I.V."/>
            <person name="Martin F.M."/>
            <person name="Hacquard S."/>
        </authorList>
    </citation>
    <scope>NUCLEOTIDE SEQUENCE</scope>
    <source>
        <strain evidence="9">MPI-SDFR-AT-0117</strain>
    </source>
</reference>
<accession>A0A9P8V4L7</accession>
<dbReference type="PANTHER" id="PTHR28595">
    <property type="entry name" value="39S RIBOSOMAL PROTEIN L54, MITOCHONDRIAL"/>
    <property type="match status" value="1"/>
</dbReference>
<keyword evidence="3 9" id="KW-0689">Ribosomal protein</keyword>
<dbReference type="OrthoDB" id="10252718at2759"/>
<sequence>MICRTCLRRASGLASIRTAPASTAIPATFRALSISSSTRQAAAAAAAAAASPAEPLTTPKLSTPVDGTAAAQTSTSTRPPSSCAAGTVLNGLNYFKGKTDPVALPDEEYPDWLWDCLTFKAKADEGDANAADEFSKSKKQRKLAAKRKLAAEALLLASGDADALAPKVPLQQQSINLPGTEGGDVKHNLHAAQKREELRQAMRQERKAKIKEANYLKSM</sequence>
<keyword evidence="5" id="KW-0687">Ribonucleoprotein</keyword>
<dbReference type="GO" id="GO:0003735">
    <property type="term" value="F:structural constituent of ribosome"/>
    <property type="evidence" value="ECO:0007669"/>
    <property type="project" value="TreeGrafter"/>
</dbReference>
<gene>
    <name evidence="9" type="ORF">F5X68DRAFT_41482</name>
</gene>
<comment type="similarity">
    <text evidence="6">Belongs to the mitochondrion-specific ribosomal protein mL54 family.</text>
</comment>
<evidence type="ECO:0000256" key="6">
    <source>
        <dbReference type="ARBA" id="ARBA00033752"/>
    </source>
</evidence>
<feature type="compositionally biased region" description="Polar residues" evidence="8">
    <location>
        <begin position="70"/>
        <end position="80"/>
    </location>
</feature>
<dbReference type="GO" id="GO:0005762">
    <property type="term" value="C:mitochondrial large ribosomal subunit"/>
    <property type="evidence" value="ECO:0007669"/>
    <property type="project" value="TreeGrafter"/>
</dbReference>
<evidence type="ECO:0000256" key="5">
    <source>
        <dbReference type="ARBA" id="ARBA00023274"/>
    </source>
</evidence>
<organism evidence="9 10">
    <name type="scientific">Plectosphaerella plurivora</name>
    <dbReference type="NCBI Taxonomy" id="936078"/>
    <lineage>
        <taxon>Eukaryota</taxon>
        <taxon>Fungi</taxon>
        <taxon>Dikarya</taxon>
        <taxon>Ascomycota</taxon>
        <taxon>Pezizomycotina</taxon>
        <taxon>Sordariomycetes</taxon>
        <taxon>Hypocreomycetidae</taxon>
        <taxon>Glomerellales</taxon>
        <taxon>Plectosphaerellaceae</taxon>
        <taxon>Plectosphaerella</taxon>
    </lineage>
</organism>
<comment type="subcellular location">
    <subcellularLocation>
        <location evidence="1">Mitochondrion</location>
    </subcellularLocation>
</comment>